<accession>F0VAQ9</accession>
<reference evidence="4" key="3">
    <citation type="journal article" date="2012" name="PLoS Pathog.">
        <title>Comparative genomics of the apicomplexan parasites Toxoplasma gondii and Neospora caninum: Coccidia differing in host range and transmission strategy.</title>
        <authorList>
            <person name="Reid A.J."/>
            <person name="Vermont S.J."/>
            <person name="Cotton J.A."/>
            <person name="Harris D."/>
            <person name="Hill-Cawthorne G.A."/>
            <person name="Konen-Waisman S."/>
            <person name="Latham S.M."/>
            <person name="Mourier T."/>
            <person name="Norton R."/>
            <person name="Quail M.A."/>
            <person name="Sanders M."/>
            <person name="Shanmugam D."/>
            <person name="Sohal A."/>
            <person name="Wasmuth J.D."/>
            <person name="Brunk B."/>
            <person name="Grigg M.E."/>
            <person name="Howard J.C."/>
            <person name="Parkinson J."/>
            <person name="Roos D.S."/>
            <person name="Trees A.J."/>
            <person name="Berriman M."/>
            <person name="Pain A."/>
            <person name="Wastling J.M."/>
        </authorList>
    </citation>
    <scope>NUCLEOTIDE SEQUENCE [LARGE SCALE GENOMIC DNA]</scope>
    <source>
        <strain evidence="4">Liverpool</strain>
    </source>
</reference>
<dbReference type="PROSITE" id="PS51257">
    <property type="entry name" value="PROKAR_LIPOPROTEIN"/>
    <property type="match status" value="1"/>
</dbReference>
<dbReference type="Proteomes" id="UP000007494">
    <property type="component" value="Chromosome IX"/>
</dbReference>
<reference evidence="3" key="4">
    <citation type="journal article" date="2015" name="PLoS ONE">
        <title>Comprehensive Evaluation of Toxoplasma gondii VEG and Neospora caninum LIV Genomes with Tachyzoite Stage Transcriptome and Proteome Defines Novel Transcript Features.</title>
        <authorList>
            <person name="Ramaprasad A."/>
            <person name="Mourier T."/>
            <person name="Naeem R."/>
            <person name="Malas T.B."/>
            <person name="Moussa E."/>
            <person name="Panigrahi A."/>
            <person name="Vermont S.J."/>
            <person name="Otto T.D."/>
            <person name="Wastling J."/>
            <person name="Pain A."/>
        </authorList>
    </citation>
    <scope>NUCLEOTIDE SEQUENCE</scope>
    <source>
        <strain evidence="3">Liverpool</strain>
    </source>
</reference>
<evidence type="ECO:0000259" key="1">
    <source>
        <dbReference type="Pfam" id="PF04092"/>
    </source>
</evidence>
<dbReference type="Gene3D" id="2.60.40.1320">
    <property type="entry name" value="SRS domain"/>
    <property type="match status" value="2"/>
</dbReference>
<name>F0VAQ9_NEOCL</name>
<reference evidence="2" key="2">
    <citation type="submission" date="2011-03" db="EMBL/GenBank/DDBJ databases">
        <title>Comparative genomics and transcriptomics of Neospora caninum and Toxoplasma gondii.</title>
        <authorList>
            <person name="Reid A.J."/>
            <person name="Sohal A."/>
            <person name="Harris D."/>
            <person name="Quail M."/>
            <person name="Sanders M."/>
            <person name="Berriman M."/>
            <person name="Wastling J.M."/>
            <person name="Pain A."/>
        </authorList>
    </citation>
    <scope>NUCLEOTIDE SEQUENCE</scope>
    <source>
        <strain evidence="2">Liverpool</strain>
    </source>
</reference>
<evidence type="ECO:0000313" key="2">
    <source>
        <dbReference type="EMBL" id="CBZ51317.1"/>
    </source>
</evidence>
<keyword evidence="4" id="KW-1185">Reference proteome</keyword>
<evidence type="ECO:0000313" key="3">
    <source>
        <dbReference type="EMBL" id="CEL68632.1"/>
    </source>
</evidence>
<feature type="domain" description="SRS" evidence="1">
    <location>
        <begin position="202"/>
        <end position="333"/>
    </location>
</feature>
<dbReference type="InParanoid" id="F0VAQ9"/>
<dbReference type="EMBL" id="FR823385">
    <property type="protein sequence ID" value="CBZ51317.1"/>
    <property type="molecule type" value="Genomic_DNA"/>
</dbReference>
<dbReference type="InterPro" id="IPR007226">
    <property type="entry name" value="SRS_dom"/>
</dbReference>
<dbReference type="Pfam" id="PF04092">
    <property type="entry name" value="SAG"/>
    <property type="match status" value="2"/>
</dbReference>
<dbReference type="GeneID" id="13440302"/>
<proteinExistence type="predicted"/>
<protein>
    <submittedName>
        <fullName evidence="2 3">Srs domain-containing protein</fullName>
    </submittedName>
</protein>
<reference evidence="2" key="1">
    <citation type="submission" date="2011-02" db="EMBL/GenBank/DDBJ databases">
        <authorList>
            <person name="Aslett M."/>
        </authorList>
    </citation>
    <scope>NUCLEOTIDE SEQUENCE</scope>
    <source>
        <strain evidence="2">Liverpool</strain>
    </source>
</reference>
<dbReference type="InterPro" id="IPR028352">
    <property type="entry name" value="Surface_antig_SAG1"/>
</dbReference>
<dbReference type="VEuPathDB" id="ToxoDB:NCLIV_043820"/>
<feature type="domain" description="SRS" evidence="1">
    <location>
        <begin position="52"/>
        <end position="191"/>
    </location>
</feature>
<evidence type="ECO:0000313" key="4">
    <source>
        <dbReference type="Proteomes" id="UP000007494"/>
    </source>
</evidence>
<organism evidence="2 4">
    <name type="scientific">Neospora caninum (strain Liverpool)</name>
    <dbReference type="NCBI Taxonomy" id="572307"/>
    <lineage>
        <taxon>Eukaryota</taxon>
        <taxon>Sar</taxon>
        <taxon>Alveolata</taxon>
        <taxon>Apicomplexa</taxon>
        <taxon>Conoidasida</taxon>
        <taxon>Coccidia</taxon>
        <taxon>Eucoccidiorida</taxon>
        <taxon>Eimeriorina</taxon>
        <taxon>Sarcocystidae</taxon>
        <taxon>Neospora</taxon>
    </lineage>
</organism>
<dbReference type="RefSeq" id="XP_003881350.1">
    <property type="nucleotide sequence ID" value="XM_003881301.1"/>
</dbReference>
<dbReference type="PRINTS" id="PR01801">
    <property type="entry name" value="SURFCEANTIGN"/>
</dbReference>
<dbReference type="EMBL" id="LN714484">
    <property type="protein sequence ID" value="CEL68632.1"/>
    <property type="molecule type" value="Genomic_DNA"/>
</dbReference>
<dbReference type="InterPro" id="IPR036755">
    <property type="entry name" value="SRS_dom_sf"/>
</dbReference>
<dbReference type="AlphaFoldDB" id="F0VAQ9"/>
<dbReference type="eggNOG" id="ENOG502TMBZ">
    <property type="taxonomic scope" value="Eukaryota"/>
</dbReference>
<dbReference type="SUPFAM" id="SSF74877">
    <property type="entry name" value="Major surface antigen p30, SAG1"/>
    <property type="match status" value="2"/>
</dbReference>
<dbReference type="GO" id="GO:0016020">
    <property type="term" value="C:membrane"/>
    <property type="evidence" value="ECO:0007669"/>
    <property type="project" value="InterPro"/>
</dbReference>
<sequence length="365" mass="38693">MERRMSWSFRSGAPVIGLVAAVLFVSCSSGLWRSEAAGTLITPQCDKNEEMTTCTCGSEAKSKTGADGTGSGVTLSESSNGIAIQCPKGNFEFVPSEPTKVCTAAEQNDLQTCQDQSNSKTSPIQDFLAHFTDNNVPQWTKTEGAHRTTDDHSLAFPTENFPLVDKSFFVGCRQTSPDNGSAKQCVVNVSVKARTSAVKNGVLICAYGNESNESVPEVTLNSQNNSLTIQCGSEGQMEPTQESLTAYHCSGSNADECTIVNLTEVMPDFTSSWWTTDSNSANAPKLVIPEDGFPAQEETIVLGCNQKVTGTSKAPAGDQTAAAGLPTCTVKVTLGAQTSGSQASNVSFHRFFGLISVPLVLFATY</sequence>
<gene>
    <name evidence="3" type="ORF">BN1204_043820</name>
    <name evidence="2" type="ORF">NCLIV_043820</name>
</gene>